<accession>A0A2H3RGL2</accession>
<proteinExistence type="predicted"/>
<protein>
    <submittedName>
        <fullName evidence="1">Uncharacterized protein</fullName>
    </submittedName>
</protein>
<dbReference type="Proteomes" id="UP000760494">
    <property type="component" value="Unassembled WGS sequence"/>
</dbReference>
<evidence type="ECO:0000313" key="1">
    <source>
        <dbReference type="EMBL" id="VTT62476.1"/>
    </source>
</evidence>
<name>A0A2H3RGL2_FUSFU</name>
<reference evidence="1" key="1">
    <citation type="submission" date="2019-05" db="EMBL/GenBank/DDBJ databases">
        <authorList>
            <person name="Piombo E."/>
        </authorList>
    </citation>
    <scope>NUCLEOTIDE SEQUENCE</scope>
    <source>
        <strain evidence="1">C2S</strain>
    </source>
</reference>
<sequence>MPSQSAGGTDDLDLSPDEPKVVGPYEPDIATTIQGERMNLDAPGRRRFGQCYLWSTSDGPKKGSYKVEDDGPQKGLCPCLPIESELMPHGKADQYPEVGLLIGEEPGKYKPTGLSRNKGRQSEQAARGVSERKSKCNASIYPDQRVHPTAGKVTRSLSSTDRLYSRQYNDSGEAAFFTTKGTNHSPMKLYQDWLPSSRKPASPTHTDLNKRVAQAARRVLRTEKIDNPPMPASLLRSRLFYFLENCQLQIKPDDDDINTKVRAIFTLTQAEDGEEEPSANKELSDWLVAVCEYLRMIQYSAGAYADLVTEKHGLVLSNSINNAMTQLNNATGVNAFRAGLEHLASSSHASLLASNQACLSRQLDFAIDGSDRGFSD</sequence>
<organism evidence="1 2">
    <name type="scientific">Fusarium fujikuroi</name>
    <name type="common">Bakanae and foot rot disease fungus</name>
    <name type="synonym">Gibberella fujikuroi</name>
    <dbReference type="NCBI Taxonomy" id="5127"/>
    <lineage>
        <taxon>Eukaryota</taxon>
        <taxon>Fungi</taxon>
        <taxon>Dikarya</taxon>
        <taxon>Ascomycota</taxon>
        <taxon>Pezizomycotina</taxon>
        <taxon>Sordariomycetes</taxon>
        <taxon>Hypocreomycetidae</taxon>
        <taxon>Hypocreales</taxon>
        <taxon>Nectriaceae</taxon>
        <taxon>Fusarium</taxon>
        <taxon>Fusarium fujikuroi species complex</taxon>
    </lineage>
</organism>
<dbReference type="EMBL" id="CABFJX010000079">
    <property type="protein sequence ID" value="VTT62476.1"/>
    <property type="molecule type" value="Genomic_DNA"/>
</dbReference>
<gene>
    <name evidence="1" type="ORF">C2S_4906</name>
</gene>
<comment type="caution">
    <text evidence="1">The sequence shown here is derived from an EMBL/GenBank/DDBJ whole genome shotgun (WGS) entry which is preliminary data.</text>
</comment>
<evidence type="ECO:0000313" key="2">
    <source>
        <dbReference type="Proteomes" id="UP000760494"/>
    </source>
</evidence>
<dbReference type="AlphaFoldDB" id="A0A2H3RGL2"/>